<name>A0A5B7JV73_PORTR</name>
<reference evidence="2 3" key="1">
    <citation type="submission" date="2019-05" db="EMBL/GenBank/DDBJ databases">
        <title>Another draft genome of Portunus trituberculatus and its Hox gene families provides insights of decapod evolution.</title>
        <authorList>
            <person name="Jeong J.-H."/>
            <person name="Song I."/>
            <person name="Kim S."/>
            <person name="Choi T."/>
            <person name="Kim D."/>
            <person name="Ryu S."/>
            <person name="Kim W."/>
        </authorList>
    </citation>
    <scope>NUCLEOTIDE SEQUENCE [LARGE SCALE GENOMIC DNA]</scope>
    <source>
        <tissue evidence="2">Muscle</tissue>
    </source>
</reference>
<dbReference type="EMBL" id="VSRR010113130">
    <property type="protein sequence ID" value="MPC98226.1"/>
    <property type="molecule type" value="Genomic_DNA"/>
</dbReference>
<dbReference type="Proteomes" id="UP000324222">
    <property type="component" value="Unassembled WGS sequence"/>
</dbReference>
<gene>
    <name evidence="2" type="ORF">E2C01_093584</name>
</gene>
<feature type="region of interest" description="Disordered" evidence="1">
    <location>
        <begin position="55"/>
        <end position="78"/>
    </location>
</feature>
<evidence type="ECO:0000313" key="3">
    <source>
        <dbReference type="Proteomes" id="UP000324222"/>
    </source>
</evidence>
<proteinExistence type="predicted"/>
<keyword evidence="3" id="KW-1185">Reference proteome</keyword>
<organism evidence="2 3">
    <name type="scientific">Portunus trituberculatus</name>
    <name type="common">Swimming crab</name>
    <name type="synonym">Neptunus trituberculatus</name>
    <dbReference type="NCBI Taxonomy" id="210409"/>
    <lineage>
        <taxon>Eukaryota</taxon>
        <taxon>Metazoa</taxon>
        <taxon>Ecdysozoa</taxon>
        <taxon>Arthropoda</taxon>
        <taxon>Crustacea</taxon>
        <taxon>Multicrustacea</taxon>
        <taxon>Malacostraca</taxon>
        <taxon>Eumalacostraca</taxon>
        <taxon>Eucarida</taxon>
        <taxon>Decapoda</taxon>
        <taxon>Pleocyemata</taxon>
        <taxon>Brachyura</taxon>
        <taxon>Eubrachyura</taxon>
        <taxon>Portunoidea</taxon>
        <taxon>Portunidae</taxon>
        <taxon>Portuninae</taxon>
        <taxon>Portunus</taxon>
    </lineage>
</organism>
<dbReference type="AlphaFoldDB" id="A0A5B7JV73"/>
<comment type="caution">
    <text evidence="2">The sequence shown here is derived from an EMBL/GenBank/DDBJ whole genome shotgun (WGS) entry which is preliminary data.</text>
</comment>
<feature type="compositionally biased region" description="Pro residues" evidence="1">
    <location>
        <begin position="64"/>
        <end position="76"/>
    </location>
</feature>
<protein>
    <submittedName>
        <fullName evidence="2">Uncharacterized protein</fullName>
    </submittedName>
</protein>
<sequence length="86" mass="9886">MKLFPVYHCQCHQQQEINLLEKKKKEKNVFVGLLRKRRERCPGIASPYEYLSTSKSGLTMDSTLPPPPPPPPPPPLFRGMLLERIS</sequence>
<evidence type="ECO:0000313" key="2">
    <source>
        <dbReference type="EMBL" id="MPC98226.1"/>
    </source>
</evidence>
<evidence type="ECO:0000256" key="1">
    <source>
        <dbReference type="SAM" id="MobiDB-lite"/>
    </source>
</evidence>
<accession>A0A5B7JV73</accession>